<name>A0A4Y2Q591_ARAVE</name>
<accession>A0A4Y2Q591</accession>
<evidence type="ECO:0000313" key="4">
    <source>
        <dbReference type="Proteomes" id="UP000499080"/>
    </source>
</evidence>
<evidence type="ECO:0000313" key="3">
    <source>
        <dbReference type="EMBL" id="GBN58392.1"/>
    </source>
</evidence>
<proteinExistence type="predicted"/>
<organism evidence="3 4">
    <name type="scientific">Araneus ventricosus</name>
    <name type="common">Orbweaver spider</name>
    <name type="synonym">Epeira ventricosa</name>
    <dbReference type="NCBI Taxonomy" id="182803"/>
    <lineage>
        <taxon>Eukaryota</taxon>
        <taxon>Metazoa</taxon>
        <taxon>Ecdysozoa</taxon>
        <taxon>Arthropoda</taxon>
        <taxon>Chelicerata</taxon>
        <taxon>Arachnida</taxon>
        <taxon>Araneae</taxon>
        <taxon>Araneomorphae</taxon>
        <taxon>Entelegynae</taxon>
        <taxon>Araneoidea</taxon>
        <taxon>Araneidae</taxon>
        <taxon>Araneus</taxon>
    </lineage>
</organism>
<dbReference type="AlphaFoldDB" id="A0A4Y2Q591"/>
<keyword evidence="1" id="KW-0479">Metal-binding</keyword>
<dbReference type="InterPro" id="IPR013087">
    <property type="entry name" value="Znf_C2H2_type"/>
</dbReference>
<dbReference type="EMBL" id="BGPR01012923">
    <property type="protein sequence ID" value="GBN58392.1"/>
    <property type="molecule type" value="Genomic_DNA"/>
</dbReference>
<feature type="domain" description="C2H2-type" evidence="2">
    <location>
        <begin position="6"/>
        <end position="34"/>
    </location>
</feature>
<dbReference type="GO" id="GO:0008270">
    <property type="term" value="F:zinc ion binding"/>
    <property type="evidence" value="ECO:0007669"/>
    <property type="project" value="UniProtKB-KW"/>
</dbReference>
<sequence>MATAGFICKFCSKWFKTKRGLGVHKQSQHLAEYENEIEVPKAKTRWTHEELDIMAMHEAQLISQGKTTEINTELLPLFPSRTREAIKGQQRLQKYKDLIAEYTVSNPMFASLTDPTVACFFEEDP</sequence>
<keyword evidence="1" id="KW-0862">Zinc</keyword>
<comment type="caution">
    <text evidence="3">The sequence shown here is derived from an EMBL/GenBank/DDBJ whole genome shotgun (WGS) entry which is preliminary data.</text>
</comment>
<evidence type="ECO:0000256" key="1">
    <source>
        <dbReference type="PROSITE-ProRule" id="PRU00042"/>
    </source>
</evidence>
<dbReference type="PROSITE" id="PS50157">
    <property type="entry name" value="ZINC_FINGER_C2H2_2"/>
    <property type="match status" value="1"/>
</dbReference>
<evidence type="ECO:0000259" key="2">
    <source>
        <dbReference type="PROSITE" id="PS50157"/>
    </source>
</evidence>
<reference evidence="3 4" key="1">
    <citation type="journal article" date="2019" name="Sci. Rep.">
        <title>Orb-weaving spider Araneus ventricosus genome elucidates the spidroin gene catalogue.</title>
        <authorList>
            <person name="Kono N."/>
            <person name="Nakamura H."/>
            <person name="Ohtoshi R."/>
            <person name="Moran D.A.P."/>
            <person name="Shinohara A."/>
            <person name="Yoshida Y."/>
            <person name="Fujiwara M."/>
            <person name="Mori M."/>
            <person name="Tomita M."/>
            <person name="Arakawa K."/>
        </authorList>
    </citation>
    <scope>NUCLEOTIDE SEQUENCE [LARGE SCALE GENOMIC DNA]</scope>
</reference>
<keyword evidence="4" id="KW-1185">Reference proteome</keyword>
<dbReference type="PROSITE" id="PS00028">
    <property type="entry name" value="ZINC_FINGER_C2H2_1"/>
    <property type="match status" value="1"/>
</dbReference>
<gene>
    <name evidence="3" type="ORF">AVEN_95890_1</name>
</gene>
<protein>
    <recommendedName>
        <fullName evidence="2">C2H2-type domain-containing protein</fullName>
    </recommendedName>
</protein>
<dbReference type="OrthoDB" id="8195432at2759"/>
<dbReference type="Proteomes" id="UP000499080">
    <property type="component" value="Unassembled WGS sequence"/>
</dbReference>
<keyword evidence="1" id="KW-0863">Zinc-finger</keyword>